<evidence type="ECO:0000313" key="2">
    <source>
        <dbReference type="Proteomes" id="UP000317990"/>
    </source>
</evidence>
<gene>
    <name evidence="1" type="ORF">ERJ67_00465</name>
</gene>
<sequence length="141" mass="15249">MRSVIGAGPIDSPDVRPLFDEPDAADAVWHRKTGLYPISQMLVVKNAALGSNPDLAGELFETFNMARVLHLGKLRPGDAAAPEDRPLHQMVDVSGEDPIPYSVESSRKTLETFVGFNVEQKVVPERVDAGELFPAATLVLG</sequence>
<accession>A0A524RR95</accession>
<proteinExistence type="predicted"/>
<name>A0A524RR95_9CHRO</name>
<reference evidence="1 2" key="1">
    <citation type="journal article" date="2019" name="mSystems">
        <title>Life at home and on the roam: Genomic adaptions reflect the dual lifestyle of an intracellular, facultative symbiont.</title>
        <authorList>
            <person name="Burgsdorf I."/>
        </authorList>
    </citation>
    <scope>NUCLEOTIDE SEQUENCE [LARGE SCALE GENOMIC DNA]</scope>
    <source>
        <strain evidence="1">277cV</strain>
    </source>
</reference>
<comment type="caution">
    <text evidence="1">The sequence shown here is derived from an EMBL/GenBank/DDBJ whole genome shotgun (WGS) entry which is preliminary data.</text>
</comment>
<dbReference type="Proteomes" id="UP000317990">
    <property type="component" value="Unassembled WGS sequence"/>
</dbReference>
<dbReference type="EMBL" id="SRMO01000001">
    <property type="protein sequence ID" value="TGG96855.1"/>
    <property type="molecule type" value="Genomic_DNA"/>
</dbReference>
<dbReference type="AlphaFoldDB" id="A0A524RR95"/>
<organism evidence="1 2">
    <name type="scientific">Aphanocapsa feldmannii 277cV</name>
    <dbReference type="NCBI Taxonomy" id="2507553"/>
    <lineage>
        <taxon>Bacteria</taxon>
        <taxon>Bacillati</taxon>
        <taxon>Cyanobacteriota</taxon>
        <taxon>Cyanophyceae</taxon>
        <taxon>Oscillatoriophycideae</taxon>
        <taxon>Chroococcales</taxon>
        <taxon>Microcystaceae</taxon>
        <taxon>Aphanocapsa</taxon>
    </lineage>
</organism>
<evidence type="ECO:0000313" key="1">
    <source>
        <dbReference type="EMBL" id="TGG96855.1"/>
    </source>
</evidence>
<protein>
    <submittedName>
        <fullName evidence="1">Uncharacterized protein</fullName>
    </submittedName>
</protein>